<evidence type="ECO:0000313" key="7">
    <source>
        <dbReference type="EMBL" id="MDK2122786.1"/>
    </source>
</evidence>
<keyword evidence="4" id="KW-0949">S-adenosyl-L-methionine</keyword>
<organism evidence="7 8">
    <name type="scientific">Parachitinimonas caeni</name>
    <dbReference type="NCBI Taxonomy" id="3031301"/>
    <lineage>
        <taxon>Bacteria</taxon>
        <taxon>Pseudomonadati</taxon>
        <taxon>Pseudomonadota</taxon>
        <taxon>Betaproteobacteria</taxon>
        <taxon>Neisseriales</taxon>
        <taxon>Chitinibacteraceae</taxon>
        <taxon>Parachitinimonas</taxon>
    </lineage>
</organism>
<keyword evidence="8" id="KW-1185">Reference proteome</keyword>
<dbReference type="InterPro" id="IPR013216">
    <property type="entry name" value="Methyltransf_11"/>
</dbReference>
<evidence type="ECO:0000256" key="1">
    <source>
        <dbReference type="ARBA" id="ARBA00010815"/>
    </source>
</evidence>
<dbReference type="Pfam" id="PF08241">
    <property type="entry name" value="Methyltransf_11"/>
    <property type="match status" value="1"/>
</dbReference>
<dbReference type="GO" id="GO:0016746">
    <property type="term" value="F:acyltransferase activity"/>
    <property type="evidence" value="ECO:0007669"/>
    <property type="project" value="UniProtKB-KW"/>
</dbReference>
<keyword evidence="5" id="KW-0443">Lipid metabolism</keyword>
<dbReference type="RefSeq" id="WP_284099075.1">
    <property type="nucleotide sequence ID" value="NZ_JARRAF010000002.1"/>
</dbReference>
<keyword evidence="7" id="KW-0012">Acyltransferase</keyword>
<dbReference type="Gene3D" id="3.40.50.150">
    <property type="entry name" value="Vaccinia Virus protein VP39"/>
    <property type="match status" value="1"/>
</dbReference>
<dbReference type="EC" id="2.3.1.-" evidence="7"/>
<reference evidence="7" key="1">
    <citation type="submission" date="2023-03" db="EMBL/GenBank/DDBJ databases">
        <title>Chitinimonas shenzhenensis gen. nov., sp. nov., a novel member of family Burkholderiaceae isolated from activated sludge collected in Shen Zhen, China.</title>
        <authorList>
            <person name="Wang X."/>
        </authorList>
    </citation>
    <scope>NUCLEOTIDE SEQUENCE</scope>
    <source>
        <strain evidence="7">DQS-5</strain>
    </source>
</reference>
<evidence type="ECO:0000256" key="5">
    <source>
        <dbReference type="ARBA" id="ARBA00023098"/>
    </source>
</evidence>
<dbReference type="Proteomes" id="UP001172778">
    <property type="component" value="Unassembled WGS sequence"/>
</dbReference>
<gene>
    <name evidence="7" type="ORF">PZA18_01845</name>
</gene>
<dbReference type="SUPFAM" id="SSF53335">
    <property type="entry name" value="S-adenosyl-L-methionine-dependent methyltransferases"/>
    <property type="match status" value="1"/>
</dbReference>
<dbReference type="InterPro" id="IPR029063">
    <property type="entry name" value="SAM-dependent_MTases_sf"/>
</dbReference>
<comment type="caution">
    <text evidence="7">The sequence shown here is derived from an EMBL/GenBank/DDBJ whole genome shotgun (WGS) entry which is preliminary data.</text>
</comment>
<evidence type="ECO:0000256" key="3">
    <source>
        <dbReference type="ARBA" id="ARBA00022679"/>
    </source>
</evidence>
<dbReference type="InterPro" id="IPR016181">
    <property type="entry name" value="Acyl_CoA_acyltransferase"/>
</dbReference>
<dbReference type="EMBL" id="JARRAF010000002">
    <property type="protein sequence ID" value="MDK2122786.1"/>
    <property type="molecule type" value="Genomic_DNA"/>
</dbReference>
<dbReference type="CDD" id="cd02440">
    <property type="entry name" value="AdoMet_MTases"/>
    <property type="match status" value="1"/>
</dbReference>
<evidence type="ECO:0000259" key="6">
    <source>
        <dbReference type="Pfam" id="PF08241"/>
    </source>
</evidence>
<feature type="domain" description="Methyltransferase type 11" evidence="6">
    <location>
        <begin position="65"/>
        <end position="155"/>
    </location>
</feature>
<evidence type="ECO:0000256" key="2">
    <source>
        <dbReference type="ARBA" id="ARBA00022603"/>
    </source>
</evidence>
<keyword evidence="3 7" id="KW-0808">Transferase</keyword>
<name>A0ABT7DRV6_9NEIS</name>
<dbReference type="InterPro" id="IPR050723">
    <property type="entry name" value="CFA/CMAS"/>
</dbReference>
<dbReference type="Gene3D" id="3.40.630.30">
    <property type="match status" value="1"/>
</dbReference>
<evidence type="ECO:0000313" key="8">
    <source>
        <dbReference type="Proteomes" id="UP001172778"/>
    </source>
</evidence>
<sequence length="577" mass="64669">MTAARPYQAFSFPLNAYAHVLWLETGEVRYLHYGLFEHLDESVTTAQERSTELLFAQLPPPCRLLEVGIGVGTTLSRLVAAGYQVTGITPDASQIAYVHAQHGQALDLRLTRLEDFNPGERFDCVMFQESAQYIALDDLFDAVDRLLKPGGTLVVLDEFRNVPPAAGESLHPLTAFRQAADARGYTLHAETDVSAAARTTADWLLNRFDRYRQALLSDLALTEADIDGVNSANQRYRERYYAGDYGYALLRFSRKSTSRWQAAELDVQQSEAIRQLFGEVFGSELTPALWHWKYGDGRGRASGVWNTSGQLVAHYGGIGRPILYRGHPAAAAQIGDVMVAASERGTLSHRGPFMLAASYFLDNWMGYNKPYLLGFGFPTKRALATAARQKLYAEVGSVAELNWTPDASPLPWTWSLEPLQLSSKGWREAVNGLWAEMAPEFADGIIGIRDASWIEHRYFHRPQTAYHLLLLRHKLSRRPQGLIVLRQFDDRVEWMDWIAPRQRWPQLAQAARWAAAKLGAPRLNAWISRPWQQALLATGATESDAGVVIPCNSWSPGPTADELRDRWFLTGGDTDFK</sequence>
<accession>A0ABT7DRV6</accession>
<evidence type="ECO:0000256" key="4">
    <source>
        <dbReference type="ARBA" id="ARBA00022691"/>
    </source>
</evidence>
<dbReference type="PANTHER" id="PTHR43667">
    <property type="entry name" value="CYCLOPROPANE-FATTY-ACYL-PHOSPHOLIPID SYNTHASE"/>
    <property type="match status" value="1"/>
</dbReference>
<protein>
    <submittedName>
        <fullName evidence="7">GNAT family N-acetyltransferase</fullName>
        <ecNumber evidence="7">2.3.1.-</ecNumber>
    </submittedName>
</protein>
<dbReference type="PANTHER" id="PTHR43667:SF1">
    <property type="entry name" value="CYCLOPROPANE-FATTY-ACYL-PHOSPHOLIPID SYNTHASE"/>
    <property type="match status" value="1"/>
</dbReference>
<dbReference type="SUPFAM" id="SSF55729">
    <property type="entry name" value="Acyl-CoA N-acyltransferases (Nat)"/>
    <property type="match status" value="2"/>
</dbReference>
<proteinExistence type="inferred from homology"/>
<keyword evidence="2" id="KW-0489">Methyltransferase</keyword>
<comment type="similarity">
    <text evidence="1">Belongs to the CFA/CMAS family.</text>
</comment>